<name>A0A7R9PZE6_9ACAR</name>
<reference evidence="1" key="1">
    <citation type="submission" date="2020-11" db="EMBL/GenBank/DDBJ databases">
        <authorList>
            <person name="Tran Van P."/>
        </authorList>
    </citation>
    <scope>NUCLEOTIDE SEQUENCE</scope>
</reference>
<organism evidence="1">
    <name type="scientific">Medioppia subpectinata</name>
    <dbReference type="NCBI Taxonomy" id="1979941"/>
    <lineage>
        <taxon>Eukaryota</taxon>
        <taxon>Metazoa</taxon>
        <taxon>Ecdysozoa</taxon>
        <taxon>Arthropoda</taxon>
        <taxon>Chelicerata</taxon>
        <taxon>Arachnida</taxon>
        <taxon>Acari</taxon>
        <taxon>Acariformes</taxon>
        <taxon>Sarcoptiformes</taxon>
        <taxon>Oribatida</taxon>
        <taxon>Brachypylina</taxon>
        <taxon>Oppioidea</taxon>
        <taxon>Oppiidae</taxon>
        <taxon>Medioppia</taxon>
    </lineage>
</organism>
<dbReference type="EMBL" id="CAJPIZ010003243">
    <property type="protein sequence ID" value="CAG2106109.1"/>
    <property type="molecule type" value="Genomic_DNA"/>
</dbReference>
<evidence type="ECO:0000313" key="1">
    <source>
        <dbReference type="EMBL" id="CAD7625679.1"/>
    </source>
</evidence>
<dbReference type="AlphaFoldDB" id="A0A7R9PZE6"/>
<gene>
    <name evidence="1" type="ORF">OSB1V03_LOCUS6112</name>
</gene>
<accession>A0A7R9PZE6</accession>
<dbReference type="EMBL" id="OC857818">
    <property type="protein sequence ID" value="CAD7625679.1"/>
    <property type="molecule type" value="Genomic_DNA"/>
</dbReference>
<feature type="non-terminal residue" evidence="1">
    <location>
        <position position="1"/>
    </location>
</feature>
<keyword evidence="2" id="KW-1185">Reference proteome</keyword>
<evidence type="ECO:0000313" key="2">
    <source>
        <dbReference type="Proteomes" id="UP000759131"/>
    </source>
</evidence>
<dbReference type="Proteomes" id="UP000759131">
    <property type="component" value="Unassembled WGS sequence"/>
</dbReference>
<proteinExistence type="predicted"/>
<protein>
    <submittedName>
        <fullName evidence="1">Uncharacterized protein</fullName>
    </submittedName>
</protein>
<sequence length="114" mass="13561">MYFFGSKSIRSYGQSSRMNNKMPQMYPKDSFDRFGDDLVKLLLSYYLLNNFEEKSLHECVSKQFRRVIYDTISDISIRHEVIVKMRAEDTDLSDEQLCRKLIVFLQKKCPNVQT</sequence>